<keyword evidence="8" id="KW-1185">Reference proteome</keyword>
<keyword evidence="4" id="KW-1015">Disulfide bond</keyword>
<accession>A0AAV7U4Q3</accession>
<sequence length="590" mass="62122">MPVPGPAGVSVPAVNSVQRVVVPVGVSVPVEVSVQRVAVPVGVSVPEVASVQRVGSARRGIRVRRGGCACSGVWVEGSRACRGVSACSGVWVEGSSACRGVCACSGVCAEGACACGCRGVCACSGLCAEGGSACWGVCACSGVWVEAGSARRGIRVRRGVCACSGVWVEGSSACRGVCACSGVCAEDACACTGAEGRTGPGTVAAGAEGSSVDLVGPWTLKRVQRPGCRLMTTLALCQPCHQVQMDGFAGAPRFLSYPRTFTARSGEDATLRCQIAGDPRPSVVWEKDKCPLPPSGRYRVLEDGTAYQLRISAVTPQDSGQYICKARNGVGETYAAAALHVEGAELAPEPGAHRGPRFLITPVSLKVTRGDHVAFACKVWGQPSPALTWEKDGKPLCHIFESAHFAVGSELEGWHYLKIHSARVPDQGVYVCRARNSCGESLAAAMLLVEPPKDGPPKNSFPLGAERRPRGRHRHWMDAEPEPRILPADGQGPLPGAKAKAFAVSQGKHAKFRCYVTGKPKPEILWRKDGQALRPGRRHLVYEDRQGYFILKVLYCKLRDAGLYVCSASNSAGQTLSAVQLHVRGRVGRA</sequence>
<dbReference type="FunFam" id="2.60.40.10:FF:000393">
    <property type="entry name" value="Putative obscurin-like protein 1"/>
    <property type="match status" value="1"/>
</dbReference>
<feature type="domain" description="Ig-like" evidence="6">
    <location>
        <begin position="483"/>
        <end position="577"/>
    </location>
</feature>
<dbReference type="PROSITE" id="PS50835">
    <property type="entry name" value="IG_LIKE"/>
    <property type="match status" value="3"/>
</dbReference>
<dbReference type="Pfam" id="PF07679">
    <property type="entry name" value="I-set"/>
    <property type="match status" value="3"/>
</dbReference>
<dbReference type="FunFam" id="2.60.40.10:FF:001084">
    <property type="entry name" value="obscurin-like isoform X3"/>
    <property type="match status" value="2"/>
</dbReference>
<dbReference type="EMBL" id="JANPWB010000005">
    <property type="protein sequence ID" value="KAJ1183465.1"/>
    <property type="molecule type" value="Genomic_DNA"/>
</dbReference>
<dbReference type="SUPFAM" id="SSF48726">
    <property type="entry name" value="Immunoglobulin"/>
    <property type="match status" value="3"/>
</dbReference>
<organism evidence="7 8">
    <name type="scientific">Pleurodeles waltl</name>
    <name type="common">Iberian ribbed newt</name>
    <dbReference type="NCBI Taxonomy" id="8319"/>
    <lineage>
        <taxon>Eukaryota</taxon>
        <taxon>Metazoa</taxon>
        <taxon>Chordata</taxon>
        <taxon>Craniata</taxon>
        <taxon>Vertebrata</taxon>
        <taxon>Euteleostomi</taxon>
        <taxon>Amphibia</taxon>
        <taxon>Batrachia</taxon>
        <taxon>Caudata</taxon>
        <taxon>Salamandroidea</taxon>
        <taxon>Salamandridae</taxon>
        <taxon>Pleurodelinae</taxon>
        <taxon>Pleurodeles</taxon>
    </lineage>
</organism>
<feature type="domain" description="Ig-like" evidence="6">
    <location>
        <begin position="356"/>
        <end position="443"/>
    </location>
</feature>
<evidence type="ECO:0000313" key="7">
    <source>
        <dbReference type="EMBL" id="KAJ1183465.1"/>
    </source>
</evidence>
<feature type="region of interest" description="Disordered" evidence="5">
    <location>
        <begin position="453"/>
        <end position="472"/>
    </location>
</feature>
<dbReference type="InterPro" id="IPR036179">
    <property type="entry name" value="Ig-like_dom_sf"/>
</dbReference>
<protein>
    <recommendedName>
        <fullName evidence="6">Ig-like domain-containing protein</fullName>
    </recommendedName>
</protein>
<evidence type="ECO:0000256" key="3">
    <source>
        <dbReference type="ARBA" id="ARBA00022553"/>
    </source>
</evidence>
<proteinExistence type="predicted"/>
<evidence type="ECO:0000256" key="1">
    <source>
        <dbReference type="ARBA" id="ARBA00004496"/>
    </source>
</evidence>
<dbReference type="InterPro" id="IPR052385">
    <property type="entry name" value="Obscurin/Obscurin-like_Reg"/>
</dbReference>
<evidence type="ECO:0000259" key="6">
    <source>
        <dbReference type="PROSITE" id="PS50835"/>
    </source>
</evidence>
<evidence type="ECO:0000256" key="5">
    <source>
        <dbReference type="SAM" id="MobiDB-lite"/>
    </source>
</evidence>
<name>A0AAV7U4Q3_PLEWA</name>
<dbReference type="AlphaFoldDB" id="A0AAV7U4Q3"/>
<feature type="domain" description="Ig-like" evidence="6">
    <location>
        <begin position="252"/>
        <end position="340"/>
    </location>
</feature>
<dbReference type="InterPro" id="IPR013783">
    <property type="entry name" value="Ig-like_fold"/>
</dbReference>
<keyword evidence="2" id="KW-0963">Cytoplasm</keyword>
<dbReference type="SMART" id="SM00409">
    <property type="entry name" value="IG"/>
    <property type="match status" value="3"/>
</dbReference>
<comment type="subcellular location">
    <subcellularLocation>
        <location evidence="1">Cytoplasm</location>
    </subcellularLocation>
</comment>
<reference evidence="7" key="1">
    <citation type="journal article" date="2022" name="bioRxiv">
        <title>Sequencing and chromosome-scale assembly of the giantPleurodeles waltlgenome.</title>
        <authorList>
            <person name="Brown T."/>
            <person name="Elewa A."/>
            <person name="Iarovenko S."/>
            <person name="Subramanian E."/>
            <person name="Araus A.J."/>
            <person name="Petzold A."/>
            <person name="Susuki M."/>
            <person name="Suzuki K.-i.T."/>
            <person name="Hayashi T."/>
            <person name="Toyoda A."/>
            <person name="Oliveira C."/>
            <person name="Osipova E."/>
            <person name="Leigh N.D."/>
            <person name="Simon A."/>
            <person name="Yun M.H."/>
        </authorList>
    </citation>
    <scope>NUCLEOTIDE SEQUENCE</scope>
    <source>
        <strain evidence="7">20211129_DDA</strain>
        <tissue evidence="7">Liver</tissue>
    </source>
</reference>
<dbReference type="Gene3D" id="2.60.40.10">
    <property type="entry name" value="Immunoglobulins"/>
    <property type="match status" value="3"/>
</dbReference>
<dbReference type="Proteomes" id="UP001066276">
    <property type="component" value="Chromosome 3_1"/>
</dbReference>
<dbReference type="InterPro" id="IPR003599">
    <property type="entry name" value="Ig_sub"/>
</dbReference>
<gene>
    <name evidence="7" type="ORF">NDU88_000285</name>
</gene>
<comment type="caution">
    <text evidence="7">The sequence shown here is derived from an EMBL/GenBank/DDBJ whole genome shotgun (WGS) entry which is preliminary data.</text>
</comment>
<evidence type="ECO:0000256" key="2">
    <source>
        <dbReference type="ARBA" id="ARBA00022490"/>
    </source>
</evidence>
<dbReference type="InterPro" id="IPR013098">
    <property type="entry name" value="Ig_I-set"/>
</dbReference>
<keyword evidence="3" id="KW-0597">Phosphoprotein</keyword>
<dbReference type="PANTHER" id="PTHR35971">
    <property type="entry name" value="SI:DKEY-31G6.6"/>
    <property type="match status" value="1"/>
</dbReference>
<evidence type="ECO:0000256" key="4">
    <source>
        <dbReference type="ARBA" id="ARBA00023157"/>
    </source>
</evidence>
<dbReference type="InterPro" id="IPR007110">
    <property type="entry name" value="Ig-like_dom"/>
</dbReference>
<dbReference type="SMART" id="SM00408">
    <property type="entry name" value="IGc2"/>
    <property type="match status" value="3"/>
</dbReference>
<dbReference type="InterPro" id="IPR003598">
    <property type="entry name" value="Ig_sub2"/>
</dbReference>
<evidence type="ECO:0000313" key="8">
    <source>
        <dbReference type="Proteomes" id="UP001066276"/>
    </source>
</evidence>
<dbReference type="GO" id="GO:0005737">
    <property type="term" value="C:cytoplasm"/>
    <property type="evidence" value="ECO:0007669"/>
    <property type="project" value="UniProtKB-SubCell"/>
</dbReference>
<dbReference type="PANTHER" id="PTHR35971:SF5">
    <property type="entry name" value="OBSCURIN LIKE CYTOSKELETAL ADAPTOR 1"/>
    <property type="match status" value="1"/>
</dbReference>